<evidence type="ECO:0000256" key="1">
    <source>
        <dbReference type="ARBA" id="ARBA00009330"/>
    </source>
</evidence>
<feature type="signal peptide" evidence="2">
    <location>
        <begin position="1"/>
        <end position="41"/>
    </location>
</feature>
<dbReference type="Pfam" id="PF03922">
    <property type="entry name" value="OmpW"/>
    <property type="match status" value="1"/>
</dbReference>
<reference evidence="4" key="1">
    <citation type="submission" date="2008-03" db="EMBL/GenBank/DDBJ databases">
        <title>Complete sequence of chromosome of Beijerinckia indica subsp. indica ATCC 9039.</title>
        <authorList>
            <consortium name="US DOE Joint Genome Institute"/>
            <person name="Copeland A."/>
            <person name="Lucas S."/>
            <person name="Lapidus A."/>
            <person name="Glavina del Rio T."/>
            <person name="Dalin E."/>
            <person name="Tice H."/>
            <person name="Bruce D."/>
            <person name="Goodwin L."/>
            <person name="Pitluck S."/>
            <person name="LaButti K."/>
            <person name="Schmutz J."/>
            <person name="Larimer F."/>
            <person name="Land M."/>
            <person name="Hauser L."/>
            <person name="Kyrpides N."/>
            <person name="Mikhailova N."/>
            <person name="Dunfield P.F."/>
            <person name="Dedysh S.N."/>
            <person name="Liesack W."/>
            <person name="Saw J.H."/>
            <person name="Alam M."/>
            <person name="Chen Y."/>
            <person name="Murrell J.C."/>
            <person name="Richardson P."/>
        </authorList>
    </citation>
    <scope>NUCLEOTIDE SEQUENCE [LARGE SCALE GENOMIC DNA]</scope>
    <source>
        <strain evidence="4">ATCC 9039 / DSM 1715 / NCIMB 8712</strain>
    </source>
</reference>
<dbReference type="Gene3D" id="2.40.160.20">
    <property type="match status" value="1"/>
</dbReference>
<dbReference type="KEGG" id="bid:Bind_0777"/>
<dbReference type="PANTHER" id="PTHR36920:SF1">
    <property type="entry name" value="OUTER MEMBRANE PROTEIN W"/>
    <property type="match status" value="1"/>
</dbReference>
<reference evidence="3 4" key="2">
    <citation type="journal article" date="2010" name="J. Bacteriol.">
        <title>Complete genome sequence of Beijerinckia indica subsp. indica.</title>
        <authorList>
            <person name="Tamas I."/>
            <person name="Dedysh S.N."/>
            <person name="Liesack W."/>
            <person name="Stott M.B."/>
            <person name="Alam M."/>
            <person name="Murrell J.C."/>
            <person name="Dunfield P.F."/>
        </authorList>
    </citation>
    <scope>NUCLEOTIDE SEQUENCE [LARGE SCALE GENOMIC DNA]</scope>
    <source>
        <strain evidence="4">ATCC 9039 / DSM 1715 / NCIMB 8712</strain>
    </source>
</reference>
<evidence type="ECO:0000313" key="3">
    <source>
        <dbReference type="EMBL" id="ACB94427.1"/>
    </source>
</evidence>
<evidence type="ECO:0000313" key="4">
    <source>
        <dbReference type="Proteomes" id="UP000001695"/>
    </source>
</evidence>
<gene>
    <name evidence="3" type="ordered locus">Bind_0777</name>
</gene>
<organism evidence="3 4">
    <name type="scientific">Beijerinckia indica subsp. indica (strain ATCC 9039 / DSM 1715 / NCIMB 8712)</name>
    <dbReference type="NCBI Taxonomy" id="395963"/>
    <lineage>
        <taxon>Bacteria</taxon>
        <taxon>Pseudomonadati</taxon>
        <taxon>Pseudomonadota</taxon>
        <taxon>Alphaproteobacteria</taxon>
        <taxon>Hyphomicrobiales</taxon>
        <taxon>Beijerinckiaceae</taxon>
        <taxon>Beijerinckia</taxon>
    </lineage>
</organism>
<sequence>MTTLCEDPISQASIKELPLRKFIRFVLAAFLLSSAAVEATAADLPPVPATPAPTLPDAFQPWQIRLRAVGLITSSGGGNTVRAQANGAYVSDGIKASNAVIPEIDISYYLTKNFALELVCCVSYHKLFLKGGPLANTQVGDTWVFPPTVMLQYHWTDFGKFQPYIGVGVNYTHYFNQQAAYGVLSHLSVNDSWGIAGQVGFDYMINDHWGVNVDVKKIMMEPSVTANLGNGTLLRGGARIDPWLIGAGITYRFGGPDAAPAPVLAKY</sequence>
<dbReference type="InterPro" id="IPR005618">
    <property type="entry name" value="OMPW"/>
</dbReference>
<dbReference type="Proteomes" id="UP000001695">
    <property type="component" value="Chromosome"/>
</dbReference>
<dbReference type="eggNOG" id="COG3047">
    <property type="taxonomic scope" value="Bacteria"/>
</dbReference>
<keyword evidence="4" id="KW-1185">Reference proteome</keyword>
<keyword evidence="2" id="KW-0732">Signal</keyword>
<evidence type="ECO:0000256" key="2">
    <source>
        <dbReference type="SAM" id="SignalP"/>
    </source>
</evidence>
<proteinExistence type="inferred from homology"/>
<dbReference type="STRING" id="395963.Bind_0777"/>
<protein>
    <submittedName>
        <fullName evidence="3">OmpW family protein</fullName>
    </submittedName>
</protein>
<dbReference type="GO" id="GO:0019867">
    <property type="term" value="C:outer membrane"/>
    <property type="evidence" value="ECO:0007669"/>
    <property type="project" value="InterPro"/>
</dbReference>
<name>B2IH13_BEII9</name>
<dbReference type="OrthoDB" id="9807574at2"/>
<dbReference type="GO" id="GO:0055085">
    <property type="term" value="P:transmembrane transport"/>
    <property type="evidence" value="ECO:0007669"/>
    <property type="project" value="TreeGrafter"/>
</dbReference>
<dbReference type="PANTHER" id="PTHR36920">
    <property type="match status" value="1"/>
</dbReference>
<dbReference type="InterPro" id="IPR011250">
    <property type="entry name" value="OMP/PagP_B-barrel"/>
</dbReference>
<dbReference type="AlphaFoldDB" id="B2IH13"/>
<accession>B2IH13</accession>
<comment type="similarity">
    <text evidence="1">Belongs to the OmpW/AlkL family.</text>
</comment>
<dbReference type="SUPFAM" id="SSF56925">
    <property type="entry name" value="OMPA-like"/>
    <property type="match status" value="1"/>
</dbReference>
<dbReference type="EMBL" id="CP001016">
    <property type="protein sequence ID" value="ACB94427.1"/>
    <property type="molecule type" value="Genomic_DNA"/>
</dbReference>
<dbReference type="HOGENOM" id="CLU_042505_0_1_5"/>
<feature type="chain" id="PRO_5002777105" evidence="2">
    <location>
        <begin position="42"/>
        <end position="267"/>
    </location>
</feature>